<dbReference type="EMBL" id="CXWD01000025">
    <property type="protein sequence ID" value="CTQ76210.1"/>
    <property type="molecule type" value="Genomic_DNA"/>
</dbReference>
<protein>
    <submittedName>
        <fullName evidence="1">Uncharacterized protein</fullName>
    </submittedName>
</protein>
<proteinExistence type="predicted"/>
<dbReference type="Proteomes" id="UP000053235">
    <property type="component" value="Unassembled WGS sequence"/>
</dbReference>
<dbReference type="STRING" id="388408.LAX5112_04519"/>
<sequence length="73" mass="8146">MLQKRDGILPVEAPIRKMRVAQENDLMAGLAVVFVDVFKDKMVAAQGDPRTEFFQKLPLQRIAPSLAEFNSSA</sequence>
<organism evidence="1 2">
    <name type="scientific">Roseibium alexandrii</name>
    <dbReference type="NCBI Taxonomy" id="388408"/>
    <lineage>
        <taxon>Bacteria</taxon>
        <taxon>Pseudomonadati</taxon>
        <taxon>Pseudomonadota</taxon>
        <taxon>Alphaproteobacteria</taxon>
        <taxon>Hyphomicrobiales</taxon>
        <taxon>Stappiaceae</taxon>
        <taxon>Roseibium</taxon>
    </lineage>
</organism>
<dbReference type="AlphaFoldDB" id="A0A0M7APP0"/>
<accession>A0A0M7APP0</accession>
<reference evidence="2" key="1">
    <citation type="submission" date="2015-07" db="EMBL/GenBank/DDBJ databases">
        <authorList>
            <person name="Rodrigo-Torres Lidia"/>
            <person name="Arahal R.David."/>
        </authorList>
    </citation>
    <scope>NUCLEOTIDE SEQUENCE [LARGE SCALE GENOMIC DNA]</scope>
    <source>
        <strain evidence="2">CECT 5112</strain>
    </source>
</reference>
<keyword evidence="2" id="KW-1185">Reference proteome</keyword>
<evidence type="ECO:0000313" key="2">
    <source>
        <dbReference type="Proteomes" id="UP000053235"/>
    </source>
</evidence>
<gene>
    <name evidence="1" type="ORF">LAX5112_04519</name>
</gene>
<evidence type="ECO:0000313" key="1">
    <source>
        <dbReference type="EMBL" id="CTQ76210.1"/>
    </source>
</evidence>
<name>A0A0M7APP0_9HYPH</name>